<evidence type="ECO:0000256" key="2">
    <source>
        <dbReference type="ARBA" id="ARBA00022722"/>
    </source>
</evidence>
<dbReference type="CDD" id="cd01310">
    <property type="entry name" value="TatD_DNAse"/>
    <property type="match status" value="1"/>
</dbReference>
<dbReference type="Pfam" id="PF01026">
    <property type="entry name" value="TatD_DNase"/>
    <property type="match status" value="1"/>
</dbReference>
<dbReference type="Gene3D" id="3.20.20.140">
    <property type="entry name" value="Metal-dependent hydrolases"/>
    <property type="match status" value="1"/>
</dbReference>
<protein>
    <submittedName>
        <fullName evidence="5">Hydrolase TatD</fullName>
    </submittedName>
</protein>
<dbReference type="GO" id="GO:0005829">
    <property type="term" value="C:cytosol"/>
    <property type="evidence" value="ECO:0007669"/>
    <property type="project" value="TreeGrafter"/>
</dbReference>
<proteinExistence type="inferred from homology"/>
<accession>A0AAD3D5S7</accession>
<dbReference type="PANTHER" id="PTHR10060:SF15">
    <property type="entry name" value="DEOXYRIBONUCLEASE TATDN1"/>
    <property type="match status" value="1"/>
</dbReference>
<dbReference type="SUPFAM" id="SSF51556">
    <property type="entry name" value="Metallo-dependent hydrolases"/>
    <property type="match status" value="1"/>
</dbReference>
<dbReference type="InterPro" id="IPR001130">
    <property type="entry name" value="TatD-like"/>
</dbReference>
<comment type="similarity">
    <text evidence="1">Belongs to the metallo-dependent hydrolases superfamily. TatD-type hydrolase family.</text>
</comment>
<reference evidence="5 6" key="1">
    <citation type="journal article" date="2021" name="Sci. Rep.">
        <title>The genome of the diatom Chaetoceros tenuissimus carries an ancient integrated fragment of an extant virus.</title>
        <authorList>
            <person name="Hongo Y."/>
            <person name="Kimura K."/>
            <person name="Takaki Y."/>
            <person name="Yoshida Y."/>
            <person name="Baba S."/>
            <person name="Kobayashi G."/>
            <person name="Nagasaki K."/>
            <person name="Hano T."/>
            <person name="Tomaru Y."/>
        </authorList>
    </citation>
    <scope>NUCLEOTIDE SEQUENCE [LARGE SCALE GENOMIC DNA]</scope>
    <source>
        <strain evidence="5 6">NIES-3715</strain>
    </source>
</reference>
<comment type="caution">
    <text evidence="5">The sequence shown here is derived from an EMBL/GenBank/DDBJ whole genome shotgun (WGS) entry which is preliminary data.</text>
</comment>
<keyword evidence="6" id="KW-1185">Reference proteome</keyword>
<dbReference type="InterPro" id="IPR018228">
    <property type="entry name" value="DNase_TatD-rel_CS"/>
</dbReference>
<keyword evidence="3" id="KW-0479">Metal-binding</keyword>
<dbReference type="EMBL" id="BLLK01000062">
    <property type="protein sequence ID" value="GFH58313.1"/>
    <property type="molecule type" value="Genomic_DNA"/>
</dbReference>
<dbReference type="PANTHER" id="PTHR10060">
    <property type="entry name" value="TATD FAMILY DEOXYRIBONUCLEASE"/>
    <property type="match status" value="1"/>
</dbReference>
<dbReference type="Proteomes" id="UP001054902">
    <property type="component" value="Unassembled WGS sequence"/>
</dbReference>
<dbReference type="GO" id="GO:0046872">
    <property type="term" value="F:metal ion binding"/>
    <property type="evidence" value="ECO:0007669"/>
    <property type="project" value="UniProtKB-KW"/>
</dbReference>
<evidence type="ECO:0000256" key="4">
    <source>
        <dbReference type="ARBA" id="ARBA00022801"/>
    </source>
</evidence>
<evidence type="ECO:0000313" key="6">
    <source>
        <dbReference type="Proteomes" id="UP001054902"/>
    </source>
</evidence>
<evidence type="ECO:0000256" key="1">
    <source>
        <dbReference type="ARBA" id="ARBA00009275"/>
    </source>
</evidence>
<organism evidence="5 6">
    <name type="scientific">Chaetoceros tenuissimus</name>
    <dbReference type="NCBI Taxonomy" id="426638"/>
    <lineage>
        <taxon>Eukaryota</taxon>
        <taxon>Sar</taxon>
        <taxon>Stramenopiles</taxon>
        <taxon>Ochrophyta</taxon>
        <taxon>Bacillariophyta</taxon>
        <taxon>Coscinodiscophyceae</taxon>
        <taxon>Chaetocerotophycidae</taxon>
        <taxon>Chaetocerotales</taxon>
        <taxon>Chaetocerotaceae</taxon>
        <taxon>Chaetoceros</taxon>
    </lineage>
</organism>
<keyword evidence="2" id="KW-0540">Nuclease</keyword>
<name>A0AAD3D5S7_9STRA</name>
<evidence type="ECO:0000313" key="5">
    <source>
        <dbReference type="EMBL" id="GFH58313.1"/>
    </source>
</evidence>
<dbReference type="PROSITE" id="PS01091">
    <property type="entry name" value="TATD_3"/>
    <property type="match status" value="1"/>
</dbReference>
<dbReference type="InterPro" id="IPR032466">
    <property type="entry name" value="Metal_Hydrolase"/>
</dbReference>
<gene>
    <name evidence="5" type="ORF">CTEN210_14789</name>
</gene>
<dbReference type="InterPro" id="IPR050891">
    <property type="entry name" value="TatD-type_Hydrolase"/>
</dbReference>
<sequence>MIKENPLVVSVGECGLDYNRNFSTKKQQRYAFREQVKLACELQMPLFLHEREAHKDLLEILDDVTAENLTLPPIVVHCFTGTEEEALTYISRGYFIGFTGTICKRDRGAHLRDLLPKIPLERIMIETDAPFMNFKKGRKSSEPIDVVDVARKIGQVLAIPFEEVAGTTFKTTSSFFRLD</sequence>
<dbReference type="AlphaFoldDB" id="A0AAD3D5S7"/>
<dbReference type="GO" id="GO:0008310">
    <property type="term" value="F:single-stranded DNA 3'-5' DNA exonuclease activity"/>
    <property type="evidence" value="ECO:0007669"/>
    <property type="project" value="TreeGrafter"/>
</dbReference>
<keyword evidence="4 5" id="KW-0378">Hydrolase</keyword>
<evidence type="ECO:0000256" key="3">
    <source>
        <dbReference type="ARBA" id="ARBA00022723"/>
    </source>
</evidence>